<feature type="region of interest" description="Disordered" evidence="1">
    <location>
        <begin position="530"/>
        <end position="567"/>
    </location>
</feature>
<feature type="compositionally biased region" description="Basic and acidic residues" evidence="1">
    <location>
        <begin position="338"/>
        <end position="347"/>
    </location>
</feature>
<feature type="region of interest" description="Disordered" evidence="1">
    <location>
        <begin position="1"/>
        <end position="71"/>
    </location>
</feature>
<keyword evidence="3" id="KW-1185">Reference proteome</keyword>
<feature type="compositionally biased region" description="Polar residues" evidence="1">
    <location>
        <begin position="470"/>
        <end position="494"/>
    </location>
</feature>
<organism evidence="2 3">
    <name type="scientific">Exophiala sideris</name>
    <dbReference type="NCBI Taxonomy" id="1016849"/>
    <lineage>
        <taxon>Eukaryota</taxon>
        <taxon>Fungi</taxon>
        <taxon>Dikarya</taxon>
        <taxon>Ascomycota</taxon>
        <taxon>Pezizomycotina</taxon>
        <taxon>Eurotiomycetes</taxon>
        <taxon>Chaetothyriomycetidae</taxon>
        <taxon>Chaetothyriales</taxon>
        <taxon>Herpotrichiellaceae</taxon>
        <taxon>Exophiala</taxon>
    </lineage>
</organism>
<feature type="region of interest" description="Disordered" evidence="1">
    <location>
        <begin position="88"/>
        <end position="374"/>
    </location>
</feature>
<feature type="compositionally biased region" description="Low complexity" evidence="1">
    <location>
        <begin position="495"/>
        <end position="508"/>
    </location>
</feature>
<feature type="compositionally biased region" description="Basic and acidic residues" evidence="1">
    <location>
        <begin position="98"/>
        <end position="119"/>
    </location>
</feature>
<dbReference type="Proteomes" id="UP001345691">
    <property type="component" value="Unassembled WGS sequence"/>
</dbReference>
<evidence type="ECO:0000313" key="2">
    <source>
        <dbReference type="EMBL" id="KAK5065603.1"/>
    </source>
</evidence>
<accession>A0ABR0JI98</accession>
<feature type="compositionally biased region" description="Low complexity" evidence="1">
    <location>
        <begin position="28"/>
        <end position="52"/>
    </location>
</feature>
<protein>
    <submittedName>
        <fullName evidence="2">Uncharacterized protein</fullName>
    </submittedName>
</protein>
<evidence type="ECO:0000313" key="3">
    <source>
        <dbReference type="Proteomes" id="UP001345691"/>
    </source>
</evidence>
<feature type="compositionally biased region" description="Polar residues" evidence="1">
    <location>
        <begin position="420"/>
        <end position="429"/>
    </location>
</feature>
<feature type="compositionally biased region" description="Polar residues" evidence="1">
    <location>
        <begin position="546"/>
        <end position="558"/>
    </location>
</feature>
<dbReference type="EMBL" id="JAVRRF010000005">
    <property type="protein sequence ID" value="KAK5065603.1"/>
    <property type="molecule type" value="Genomic_DNA"/>
</dbReference>
<proteinExistence type="predicted"/>
<feature type="compositionally biased region" description="Pro residues" evidence="1">
    <location>
        <begin position="141"/>
        <end position="151"/>
    </location>
</feature>
<evidence type="ECO:0000256" key="1">
    <source>
        <dbReference type="SAM" id="MobiDB-lite"/>
    </source>
</evidence>
<comment type="caution">
    <text evidence="2">The sequence shown here is derived from an EMBL/GenBank/DDBJ whole genome shotgun (WGS) entry which is preliminary data.</text>
</comment>
<gene>
    <name evidence="2" type="ORF">LTR69_003152</name>
</gene>
<reference evidence="2 3" key="1">
    <citation type="submission" date="2023-08" db="EMBL/GenBank/DDBJ databases">
        <title>Black Yeasts Isolated from many extreme environments.</title>
        <authorList>
            <person name="Coleine C."/>
            <person name="Stajich J.E."/>
            <person name="Selbmann L."/>
        </authorList>
    </citation>
    <scope>NUCLEOTIDE SEQUENCE [LARGE SCALE GENOMIC DNA]</scope>
    <source>
        <strain evidence="2 3">CCFEE 6328</strain>
    </source>
</reference>
<feature type="compositionally biased region" description="Low complexity" evidence="1">
    <location>
        <begin position="321"/>
        <end position="334"/>
    </location>
</feature>
<sequence length="567" mass="61106">MSRRKDYSTPLPFPYAKQSSDLLAEGTFRQQQPPQQQLPQQQPGQQRLPQQRFQDDPDNVGVPYSKASQGRDLLNEAEADYMKIAVGTSGGFQGYRHPIREDEGYHSHVDDISTDERSSSEPSMTEVISPVEEDYGRRRIPSPPAVAPSRPPVQDDRRTQPNSRNVRPDLLPPLTDIKQTQPKSRNVRQDLPPPVPDIKQIHSINMNRYPEIPPRKQRRQKGPIFEEVEGATLDARPASGANDKDPNEVIPEFEAADVRTIPSKRAHLSWESSLEDEDPSDQPPSPSTASRQTDSPDTTRSAGSGSSNSTIGAINPKLHESMSGQPSSSIQGSGAAELDGRPSDPRDSLISSDVSDVASELSGESAPIPAQTRQLTLDSIVEEDGEAVNEAGRSVAAPSPAVPRATDAEIVPEPRGIHKISSTLKSALSGSGEGSRDEKSAAVQPQDPPKVVSIDGIGGDQHVYEMVPDMSNQVTPSQESGHSSISPTRLDTSNSSGGSSSASSAHSGLLGHVKSGLASVTHAVHERVKKNVSFSPVDDVRFRTPSPGQSTVGTGSRRSSAEQRRDY</sequence>
<name>A0ABR0JI98_9EURO</name>
<feature type="compositionally biased region" description="Low complexity" evidence="1">
    <location>
        <begin position="393"/>
        <end position="405"/>
    </location>
</feature>
<feature type="compositionally biased region" description="Polar residues" evidence="1">
    <location>
        <begin position="288"/>
        <end position="312"/>
    </location>
</feature>
<feature type="region of interest" description="Disordered" evidence="1">
    <location>
        <begin position="390"/>
        <end position="508"/>
    </location>
</feature>